<evidence type="ECO:0000313" key="6">
    <source>
        <dbReference type="Proteomes" id="UP000037088"/>
    </source>
</evidence>
<keyword evidence="1" id="KW-0812">Transmembrane</keyword>
<gene>
    <name evidence="3" type="ORF">NG42_19005</name>
    <name evidence="4" type="ORF">NG43_17750</name>
</gene>
<dbReference type="RefSeq" id="WP_052902133.1">
    <property type="nucleotide sequence ID" value="NZ_JRXE01000032.1"/>
</dbReference>
<dbReference type="STRING" id="1560201.NG42_19005"/>
<dbReference type="AlphaFoldDB" id="A0A0L7SXD4"/>
<dbReference type="Pfam" id="PF21937">
    <property type="entry name" value="Yop-YscD_ppl_2nd"/>
    <property type="match status" value="1"/>
</dbReference>
<dbReference type="EMBL" id="JRXE01000032">
    <property type="protein sequence ID" value="KOC87787.1"/>
    <property type="molecule type" value="Genomic_DNA"/>
</dbReference>
<dbReference type="Proteomes" id="UP000036851">
    <property type="component" value="Unassembled WGS sequence"/>
</dbReference>
<feature type="transmembrane region" description="Helical" evidence="1">
    <location>
        <begin position="120"/>
        <end position="138"/>
    </location>
</feature>
<proteinExistence type="predicted"/>
<sequence>MEFLFKLKWLNGPLAGRELDLPAGETRLGGSDADIALPLEQGVTTVLTVTAEGITLSPAIPAWVDGKPWDTTQPLPHGKAIDLAGLGLVLGPAESMLPSLTLPPRGVVATVKAQQQKSDLWVWALVFSVLVALAVWGFTRHQPEPVVTFDPHQWLAQTMKKPELAGLEARIDQQGIVWLSGLSVSSQSIAQLREELRNHGLHFYDQSLGVDALHQQVRQVLALNGYYDIDLTSSGSPDSIEIHGAIKGDAAWLRASARLQDVKYLKHWKVVNDQAELFQRLLEKLKQNDLLEGMSVRVVGKELLINGQLDKQHAAKMVQLITEFNHDGKPRLLSRFQNIPTGATANLLPAAVISVGGNIDSVYLQLANNMRVQQGAILPNGYKIYALSRSSISLMQGERLVSLPLTH</sequence>
<evidence type="ECO:0000313" key="3">
    <source>
        <dbReference type="EMBL" id="KOC87787.1"/>
    </source>
</evidence>
<keyword evidence="6" id="KW-1185">Reference proteome</keyword>
<evidence type="ECO:0000313" key="5">
    <source>
        <dbReference type="Proteomes" id="UP000036851"/>
    </source>
</evidence>
<comment type="caution">
    <text evidence="3">The sequence shown here is derived from an EMBL/GenBank/DDBJ whole genome shotgun (WGS) entry which is preliminary data.</text>
</comment>
<evidence type="ECO:0000259" key="2">
    <source>
        <dbReference type="Pfam" id="PF21937"/>
    </source>
</evidence>
<dbReference type="PATRIC" id="fig|1560201.3.peg.4028"/>
<dbReference type="EMBL" id="JRXF01000032">
    <property type="protein sequence ID" value="KOC90038.1"/>
    <property type="molecule type" value="Genomic_DNA"/>
</dbReference>
<dbReference type="NCBIfam" id="TIGR02500">
    <property type="entry name" value="type_III_yscD"/>
    <property type="match status" value="1"/>
</dbReference>
<keyword evidence="1" id="KW-0472">Membrane</keyword>
<evidence type="ECO:0000256" key="1">
    <source>
        <dbReference type="SAM" id="Phobius"/>
    </source>
</evidence>
<feature type="domain" description="YscD-like Bon-like" evidence="2">
    <location>
        <begin position="211"/>
        <end position="274"/>
    </location>
</feature>
<evidence type="ECO:0000313" key="4">
    <source>
        <dbReference type="EMBL" id="KOC90038.1"/>
    </source>
</evidence>
<organism evidence="3 6">
    <name type="scientific">Winslowiella iniecta</name>
    <dbReference type="NCBI Taxonomy" id="1560201"/>
    <lineage>
        <taxon>Bacteria</taxon>
        <taxon>Pseudomonadati</taxon>
        <taxon>Pseudomonadota</taxon>
        <taxon>Gammaproteobacteria</taxon>
        <taxon>Enterobacterales</taxon>
        <taxon>Erwiniaceae</taxon>
        <taxon>Winslowiella</taxon>
    </lineage>
</organism>
<dbReference type="InterPro" id="IPR012843">
    <property type="entry name" value="YscD"/>
</dbReference>
<accession>A0A0L7SXD4</accession>
<protein>
    <recommendedName>
        <fullName evidence="2">YscD-like Bon-like domain-containing protein</fullName>
    </recommendedName>
</protein>
<name>A0A0L7SXD4_9GAMM</name>
<dbReference type="OrthoDB" id="7066518at2"/>
<dbReference type="InterPro" id="IPR053947">
    <property type="entry name" value="YscD_ppl__2nd"/>
</dbReference>
<dbReference type="Proteomes" id="UP000037088">
    <property type="component" value="Unassembled WGS sequence"/>
</dbReference>
<reference evidence="5 6" key="1">
    <citation type="journal article" date="2015" name="Int. J. Syst. Evol. Microbiol.">
        <title>Erwinia iniecta sp. nov., isolated from Russian wheat aphids (Diuraphis noxia).</title>
        <authorList>
            <person name="Campillo T."/>
            <person name="Luna E."/>
            <person name="Portier P."/>
            <person name="Fischer-Le Saux M."/>
            <person name="Lapitan N."/>
            <person name="Tisserat N.A."/>
            <person name="Leach J.E."/>
        </authorList>
    </citation>
    <scope>NUCLEOTIDE SEQUENCE [LARGE SCALE GENOMIC DNA]</scope>
    <source>
        <strain evidence="3 6">B120</strain>
        <strain evidence="4 5">B149</strain>
    </source>
</reference>
<keyword evidence="1" id="KW-1133">Transmembrane helix</keyword>